<dbReference type="GO" id="GO:0042127">
    <property type="term" value="P:regulation of cell population proliferation"/>
    <property type="evidence" value="ECO:0007669"/>
    <property type="project" value="InterPro"/>
</dbReference>
<protein>
    <submittedName>
        <fullName evidence="3">Low density lipoprotein receptor adapter protein 1-A-like</fullName>
    </submittedName>
</protein>
<dbReference type="InterPro" id="IPR039112">
    <property type="entry name" value="PID1"/>
</dbReference>
<sequence length="311" mass="35981">MLKLFTCRSDTTVIEDDEKDYTKVDLDKHRPTYKVRYLGCEELYKPDLTQMCETVDDIYTRQRSRFRKLTRCSLVITKEALILRDPDKTEDEERGFSLKRILYCGVYGRHQKLFFYNYQFGVKGDLVNCHALLCETKEEAKSLAKVISKAFRIQAQKAHQEDLENRKLHARGLSQSSLSEQRKYFDLKNSRGTLSASEEFQPKGKGEKDTRIGRSYGIHDWEITDSSRDDTSMSSFNAEIRDIMETSSITNFNEIEEESSSVVEQVQLVDGAANSEDNSSQKDAINTTDFSFNIKDIEHWSLVQNLYSTDV</sequence>
<organism evidence="2 3">
    <name type="scientific">Actinia tenebrosa</name>
    <name type="common">Australian red waratah sea anemone</name>
    <dbReference type="NCBI Taxonomy" id="6105"/>
    <lineage>
        <taxon>Eukaryota</taxon>
        <taxon>Metazoa</taxon>
        <taxon>Cnidaria</taxon>
        <taxon>Anthozoa</taxon>
        <taxon>Hexacorallia</taxon>
        <taxon>Actiniaria</taxon>
        <taxon>Actiniidae</taxon>
        <taxon>Actinia</taxon>
    </lineage>
</organism>
<accession>A0A6P8IT35</accession>
<dbReference type="Pfam" id="PF00640">
    <property type="entry name" value="PID"/>
    <property type="match status" value="1"/>
</dbReference>
<dbReference type="PANTHER" id="PTHR16265">
    <property type="entry name" value="PTB-CONTAINING, CUBILIN AND LRP1-INTERACTING PROTEIN"/>
    <property type="match status" value="1"/>
</dbReference>
<dbReference type="GO" id="GO:0051881">
    <property type="term" value="P:regulation of mitochondrial membrane potential"/>
    <property type="evidence" value="ECO:0007669"/>
    <property type="project" value="InterPro"/>
</dbReference>
<reference evidence="3" key="1">
    <citation type="submission" date="2025-08" db="UniProtKB">
        <authorList>
            <consortium name="RefSeq"/>
        </authorList>
    </citation>
    <scope>IDENTIFICATION</scope>
    <source>
        <tissue evidence="3">Tentacle</tissue>
    </source>
</reference>
<dbReference type="GeneID" id="116304485"/>
<dbReference type="GO" id="GO:0046627">
    <property type="term" value="P:negative regulation of insulin receptor signaling pathway"/>
    <property type="evidence" value="ECO:0007669"/>
    <property type="project" value="InterPro"/>
</dbReference>
<dbReference type="PROSITE" id="PS01179">
    <property type="entry name" value="PID"/>
    <property type="match status" value="1"/>
</dbReference>
<dbReference type="OrthoDB" id="5962185at2759"/>
<keyword evidence="2" id="KW-1185">Reference proteome</keyword>
<dbReference type="PANTHER" id="PTHR16265:SF1">
    <property type="entry name" value="PTB-CONTAINING, CUBILIN AND LRP1-INTERACTING PROTEIN"/>
    <property type="match status" value="1"/>
</dbReference>
<dbReference type="InterPro" id="IPR006020">
    <property type="entry name" value="PTB/PI_dom"/>
</dbReference>
<dbReference type="SUPFAM" id="SSF50729">
    <property type="entry name" value="PH domain-like"/>
    <property type="match status" value="1"/>
</dbReference>
<dbReference type="KEGG" id="aten:116304485"/>
<dbReference type="RefSeq" id="XP_031570087.1">
    <property type="nucleotide sequence ID" value="XM_031714227.1"/>
</dbReference>
<dbReference type="SMART" id="SM00462">
    <property type="entry name" value="PTB"/>
    <property type="match status" value="1"/>
</dbReference>
<dbReference type="InParanoid" id="A0A6P8IT35"/>
<feature type="domain" description="PID" evidence="1">
    <location>
        <begin position="33"/>
        <end position="157"/>
    </location>
</feature>
<dbReference type="CDD" id="cd00934">
    <property type="entry name" value="PTB"/>
    <property type="match status" value="1"/>
</dbReference>
<evidence type="ECO:0000313" key="2">
    <source>
        <dbReference type="Proteomes" id="UP000515163"/>
    </source>
</evidence>
<dbReference type="InterPro" id="IPR011993">
    <property type="entry name" value="PH-like_dom_sf"/>
</dbReference>
<dbReference type="Proteomes" id="UP000515163">
    <property type="component" value="Unplaced"/>
</dbReference>
<proteinExistence type="predicted"/>
<evidence type="ECO:0000313" key="3">
    <source>
        <dbReference type="RefSeq" id="XP_031570087.1"/>
    </source>
</evidence>
<dbReference type="AlphaFoldDB" id="A0A6P8IT35"/>
<name>A0A6P8IT35_ACTTE</name>
<evidence type="ECO:0000259" key="1">
    <source>
        <dbReference type="PROSITE" id="PS01179"/>
    </source>
</evidence>
<dbReference type="Gene3D" id="2.30.29.30">
    <property type="entry name" value="Pleckstrin-homology domain (PH domain)/Phosphotyrosine-binding domain (PTB)"/>
    <property type="match status" value="1"/>
</dbReference>
<gene>
    <name evidence="3" type="primary">LOC116304485</name>
</gene>